<dbReference type="NCBIfam" id="TIGR03357">
    <property type="entry name" value="VI_zyme"/>
    <property type="match status" value="1"/>
</dbReference>
<dbReference type="InterPro" id="IPR007048">
    <property type="entry name" value="IraD/Gp25-like"/>
</dbReference>
<feature type="region of interest" description="Disordered" evidence="1">
    <location>
        <begin position="1"/>
        <end position="20"/>
    </location>
</feature>
<dbReference type="InterPro" id="IPR053176">
    <property type="entry name" value="T6SS_TssE1-like"/>
</dbReference>
<organism evidence="3 4">
    <name type="scientific">Serratia oryzae</name>
    <dbReference type="NCBI Taxonomy" id="2034155"/>
    <lineage>
        <taxon>Bacteria</taxon>
        <taxon>Pseudomonadati</taxon>
        <taxon>Pseudomonadota</taxon>
        <taxon>Gammaproteobacteria</taxon>
        <taxon>Enterobacterales</taxon>
        <taxon>Yersiniaceae</taxon>
        <taxon>Serratia</taxon>
    </lineage>
</organism>
<keyword evidence="4" id="KW-1185">Reference proteome</keyword>
<accession>A0A1S8CNM1</accession>
<feature type="domain" description="IraD/Gp25-like" evidence="2">
    <location>
        <begin position="53"/>
        <end position="157"/>
    </location>
</feature>
<reference evidence="3 4" key="1">
    <citation type="submission" date="2016-11" db="EMBL/GenBank/DDBJ databases">
        <title>Rahnella oryzae sp. nov., isolated from rice root.</title>
        <authorList>
            <person name="Zhang X.-X."/>
            <person name="Zhang J."/>
        </authorList>
    </citation>
    <scope>NUCLEOTIDE SEQUENCE [LARGE SCALE GENOMIC DNA]</scope>
    <source>
        <strain evidence="3 4">J11-6</strain>
    </source>
</reference>
<protein>
    <recommendedName>
        <fullName evidence="2">IraD/Gp25-like domain-containing protein</fullName>
    </recommendedName>
</protein>
<dbReference type="SUPFAM" id="SSF160719">
    <property type="entry name" value="gpW/gp25-like"/>
    <property type="match status" value="1"/>
</dbReference>
<dbReference type="EMBL" id="MOXD01000002">
    <property type="protein sequence ID" value="OMQ25830.1"/>
    <property type="molecule type" value="Genomic_DNA"/>
</dbReference>
<evidence type="ECO:0000313" key="4">
    <source>
        <dbReference type="Proteomes" id="UP000216021"/>
    </source>
</evidence>
<evidence type="ECO:0000313" key="3">
    <source>
        <dbReference type="EMBL" id="OMQ25830.1"/>
    </source>
</evidence>
<dbReference type="PANTHER" id="PTHR38595">
    <property type="entry name" value="CYTOPLASMIC PROTEIN-RELATED"/>
    <property type="match status" value="1"/>
</dbReference>
<sequence>MGSPAVAARVNRRNSDGVSSRDRMLPALFDRLTDFEPQNKREADSNKTIAHSTLRNMILRDLQWLFNCNNNEPMIDLQAFPEVRRSTLNYGITPLAGKRMSEIEWPDIQKNLTQAILNFEPRIIPQQLKLLCISGRDDLDTHNVLSIEIRGLLWCSPHPLEFCFRSDVDLENGYFNLKDIG</sequence>
<name>A0A1S8CNM1_9GAMM</name>
<dbReference type="Pfam" id="PF04965">
    <property type="entry name" value="GPW_gp25"/>
    <property type="match status" value="1"/>
</dbReference>
<dbReference type="Proteomes" id="UP000216021">
    <property type="component" value="Unassembled WGS sequence"/>
</dbReference>
<dbReference type="PANTHER" id="PTHR38595:SF1">
    <property type="entry name" value="TYPE VI SECRETION SYSTEM COMPONENT TSSE1"/>
    <property type="match status" value="1"/>
</dbReference>
<comment type="caution">
    <text evidence="3">The sequence shown here is derived from an EMBL/GenBank/DDBJ whole genome shotgun (WGS) entry which is preliminary data.</text>
</comment>
<dbReference type="AlphaFoldDB" id="A0A1S8CNM1"/>
<evidence type="ECO:0000259" key="2">
    <source>
        <dbReference type="Pfam" id="PF04965"/>
    </source>
</evidence>
<dbReference type="STRING" id="2034155.BMI79_03920"/>
<dbReference type="InterPro" id="IPR017737">
    <property type="entry name" value="TssE1-like"/>
</dbReference>
<evidence type="ECO:0000256" key="1">
    <source>
        <dbReference type="SAM" id="MobiDB-lite"/>
    </source>
</evidence>
<gene>
    <name evidence="3" type="ORF">BMI79_03920</name>
</gene>
<proteinExistence type="predicted"/>